<evidence type="ECO:0000313" key="1">
    <source>
        <dbReference type="EMBL" id="STX84010.1"/>
    </source>
</evidence>
<organism evidence="1 2">
    <name type="scientific">Legionella donaldsonii</name>
    <dbReference type="NCBI Taxonomy" id="45060"/>
    <lineage>
        <taxon>Bacteria</taxon>
        <taxon>Pseudomonadati</taxon>
        <taxon>Pseudomonadota</taxon>
        <taxon>Gammaproteobacteria</taxon>
        <taxon>Legionellales</taxon>
        <taxon>Legionellaceae</taxon>
        <taxon>Legionella</taxon>
    </lineage>
</organism>
<dbReference type="EMBL" id="UGOA01000002">
    <property type="protein sequence ID" value="STX84010.1"/>
    <property type="molecule type" value="Genomic_DNA"/>
</dbReference>
<evidence type="ECO:0000313" key="2">
    <source>
        <dbReference type="Proteomes" id="UP000254677"/>
    </source>
</evidence>
<dbReference type="Proteomes" id="UP000254677">
    <property type="component" value="Unassembled WGS sequence"/>
</dbReference>
<proteinExistence type="predicted"/>
<protein>
    <submittedName>
        <fullName evidence="1">Uncharacterized protein</fullName>
    </submittedName>
</protein>
<dbReference type="AlphaFoldDB" id="A0A378KI40"/>
<keyword evidence="2" id="KW-1185">Reference proteome</keyword>
<dbReference type="RefSeq" id="WP_245954078.1">
    <property type="nucleotide sequence ID" value="NZ_UGOA01000002.1"/>
</dbReference>
<accession>A0A378KI40</accession>
<name>A0A378KI40_9GAMM</name>
<gene>
    <name evidence="1" type="ORF">NCTC13292_03211</name>
</gene>
<reference evidence="1 2" key="1">
    <citation type="submission" date="2018-06" db="EMBL/GenBank/DDBJ databases">
        <authorList>
            <consortium name="Pathogen Informatics"/>
            <person name="Doyle S."/>
        </authorList>
    </citation>
    <scope>NUCLEOTIDE SEQUENCE [LARGE SCALE GENOMIC DNA]</scope>
    <source>
        <strain evidence="1 2">NCTC13292</strain>
    </source>
</reference>
<sequence length="93" mass="10475">MAWWNFSGDVTNQVIKPVNTTQRKRQNPSKRFSNLIPHPQIVKADLPAAEALGNKLEDFIDISAENIKESNYIAVISTSNLTEPDQTKVLGFY</sequence>